<proteinExistence type="predicted"/>
<sequence>MEGSWHTSHQLLQTFCAFSNVSTTPTRRKMSAVISRGSSTHGGDGGGGGVADDGAAAFWGGLYRFCFYGVAVYHCN</sequence>
<keyword evidence="3" id="KW-1185">Reference proteome</keyword>
<evidence type="ECO:0000313" key="3">
    <source>
        <dbReference type="Proteomes" id="UP000826656"/>
    </source>
</evidence>
<accession>A0ABQ7VP47</accession>
<reference evidence="2 3" key="1">
    <citation type="journal article" date="2021" name="bioRxiv">
        <title>Chromosome-scale and haplotype-resolved genome assembly of a tetraploid potato cultivar.</title>
        <authorList>
            <person name="Sun H."/>
            <person name="Jiao W.-B."/>
            <person name="Krause K."/>
            <person name="Campoy J.A."/>
            <person name="Goel M."/>
            <person name="Folz-Donahue K."/>
            <person name="Kukat C."/>
            <person name="Huettel B."/>
            <person name="Schneeberger K."/>
        </authorList>
    </citation>
    <scope>NUCLEOTIDE SEQUENCE [LARGE SCALE GENOMIC DNA]</scope>
    <source>
        <strain evidence="2">SolTubOtavaFocal</strain>
        <tissue evidence="2">Leaves</tissue>
    </source>
</reference>
<evidence type="ECO:0000256" key="1">
    <source>
        <dbReference type="SAM" id="MobiDB-lite"/>
    </source>
</evidence>
<comment type="caution">
    <text evidence="2">The sequence shown here is derived from an EMBL/GenBank/DDBJ whole genome shotgun (WGS) entry which is preliminary data.</text>
</comment>
<dbReference type="Proteomes" id="UP000826656">
    <property type="component" value="Unassembled WGS sequence"/>
</dbReference>
<evidence type="ECO:0000313" key="2">
    <source>
        <dbReference type="EMBL" id="KAH0770275.1"/>
    </source>
</evidence>
<feature type="compositionally biased region" description="Gly residues" evidence="1">
    <location>
        <begin position="40"/>
        <end position="49"/>
    </location>
</feature>
<organism evidence="2 3">
    <name type="scientific">Solanum tuberosum</name>
    <name type="common">Potato</name>
    <dbReference type="NCBI Taxonomy" id="4113"/>
    <lineage>
        <taxon>Eukaryota</taxon>
        <taxon>Viridiplantae</taxon>
        <taxon>Streptophyta</taxon>
        <taxon>Embryophyta</taxon>
        <taxon>Tracheophyta</taxon>
        <taxon>Spermatophyta</taxon>
        <taxon>Magnoliopsida</taxon>
        <taxon>eudicotyledons</taxon>
        <taxon>Gunneridae</taxon>
        <taxon>Pentapetalae</taxon>
        <taxon>asterids</taxon>
        <taxon>lamiids</taxon>
        <taxon>Solanales</taxon>
        <taxon>Solanaceae</taxon>
        <taxon>Solanoideae</taxon>
        <taxon>Solaneae</taxon>
        <taxon>Solanum</taxon>
    </lineage>
</organism>
<dbReference type="EMBL" id="JAIVGD010000011">
    <property type="protein sequence ID" value="KAH0770275.1"/>
    <property type="molecule type" value="Genomic_DNA"/>
</dbReference>
<name>A0ABQ7VP47_SOLTU</name>
<protein>
    <submittedName>
        <fullName evidence="2">Uncharacterized protein</fullName>
    </submittedName>
</protein>
<feature type="region of interest" description="Disordered" evidence="1">
    <location>
        <begin position="22"/>
        <end position="49"/>
    </location>
</feature>
<gene>
    <name evidence="2" type="ORF">KY290_014256</name>
</gene>